<sequence length="499" mass="53710">MRHCRLLFIDLALIVAATGAALVLRDNFEVTPERAAAAAPYLLCTLVSAAVILPAFGAHRSVWGFTGLPDLLRVAAATVAIVISAVTLGFVLNRMDGVARALPPLQGVLTLVFLIAARVSTWLWRRSGVAPGRAGAVLASTCRTVLVLGVGEVGALYLRAVSIHARDSIRIAGFLDDDGRHIGRSVHGYPVLGAPERVAELLRDLELHGVFVDAVVVAADFETLTPLAQRALLDLEASSDVVLEFLFDQLGLGGGSGRGVSAATFSVDPEEISKAIARPYWRVKRVLDVIGALVLLGALAPLLLLAVAISVIDVGWPPIFWQQRPGRFGRPFKLYKLRTMAPAHDEEGRRVPDELRASALGRLSRRLRLDELPQLLNILAGDMSFVGPRPLLPIDQPRGCMARLMATPGLTGWAQVKGGRAISAADKAALDIWYVRNASLALDIEIMLLTVSLVIFGDRVDPAAICDARRDLRQAAPRHLSESELAARRFLPTTREEAA</sequence>
<keyword evidence="3" id="KW-1133">Transmembrane helix</keyword>
<keyword evidence="3" id="KW-0472">Membrane</keyword>
<dbReference type="GO" id="GO:0016780">
    <property type="term" value="F:phosphotransferase activity, for other substituted phosphate groups"/>
    <property type="evidence" value="ECO:0007669"/>
    <property type="project" value="TreeGrafter"/>
</dbReference>
<keyword evidence="3" id="KW-0812">Transmembrane</keyword>
<accession>A0A2D2CZ67</accession>
<evidence type="ECO:0000259" key="4">
    <source>
        <dbReference type="Pfam" id="PF02397"/>
    </source>
</evidence>
<evidence type="ECO:0000256" key="1">
    <source>
        <dbReference type="ARBA" id="ARBA00006464"/>
    </source>
</evidence>
<feature type="transmembrane region" description="Helical" evidence="3">
    <location>
        <begin position="104"/>
        <end position="124"/>
    </location>
</feature>
<dbReference type="Pfam" id="PF02397">
    <property type="entry name" value="Bac_transf"/>
    <property type="match status" value="1"/>
</dbReference>
<evidence type="ECO:0000313" key="6">
    <source>
        <dbReference type="Proteomes" id="UP000230709"/>
    </source>
</evidence>
<dbReference type="SUPFAM" id="SSF51735">
    <property type="entry name" value="NAD(P)-binding Rossmann-fold domains"/>
    <property type="match status" value="1"/>
</dbReference>
<dbReference type="EMBL" id="CP023737">
    <property type="protein sequence ID" value="ATQ67984.1"/>
    <property type="molecule type" value="Genomic_DNA"/>
</dbReference>
<feature type="domain" description="Bacterial sugar transferase" evidence="4">
    <location>
        <begin position="284"/>
        <end position="455"/>
    </location>
</feature>
<proteinExistence type="inferred from homology"/>
<comment type="similarity">
    <text evidence="1">Belongs to the bacterial sugar transferase family.</text>
</comment>
<feature type="transmembrane region" description="Helical" evidence="3">
    <location>
        <begin position="71"/>
        <end position="92"/>
    </location>
</feature>
<protein>
    <submittedName>
        <fullName evidence="5">Sugar transferase</fullName>
    </submittedName>
</protein>
<organism evidence="5 6">
    <name type="scientific">Methylosinus trichosporium (strain ATCC 35070 / NCIMB 11131 / UNIQEM 75 / OB3b)</name>
    <dbReference type="NCBI Taxonomy" id="595536"/>
    <lineage>
        <taxon>Bacteria</taxon>
        <taxon>Pseudomonadati</taxon>
        <taxon>Pseudomonadota</taxon>
        <taxon>Alphaproteobacteria</taxon>
        <taxon>Hyphomicrobiales</taxon>
        <taxon>Methylocystaceae</taxon>
        <taxon>Methylosinus</taxon>
    </lineage>
</organism>
<dbReference type="PANTHER" id="PTHR30576">
    <property type="entry name" value="COLANIC BIOSYNTHESIS UDP-GLUCOSE LIPID CARRIER TRANSFERASE"/>
    <property type="match status" value="1"/>
</dbReference>
<reference evidence="6" key="1">
    <citation type="submission" date="2017-10" db="EMBL/GenBank/DDBJ databases">
        <title>Completed PacBio SMRT sequence of Methylosinus trichosporium OB3b reveals presence of a third large plasmid.</title>
        <authorList>
            <person name="Charles T.C."/>
            <person name="Lynch M.D.J."/>
            <person name="Heil J.R."/>
            <person name="Cheng J."/>
        </authorList>
    </citation>
    <scope>NUCLEOTIDE SEQUENCE [LARGE SCALE GENOMIC DNA]</scope>
    <source>
        <strain evidence="6">OB3b</strain>
    </source>
</reference>
<dbReference type="InterPro" id="IPR036291">
    <property type="entry name" value="NAD(P)-bd_dom_sf"/>
</dbReference>
<feature type="transmembrane region" description="Helical" evidence="3">
    <location>
        <begin position="286"/>
        <end position="312"/>
    </location>
</feature>
<dbReference type="AlphaFoldDB" id="A0A2D2CZ67"/>
<name>A0A2D2CZ67_METT3</name>
<dbReference type="STRING" id="595536.GCA_000178815_03384"/>
<gene>
    <name evidence="5" type="ORF">CQW49_08840</name>
</gene>
<dbReference type="Proteomes" id="UP000230709">
    <property type="component" value="Chromosome"/>
</dbReference>
<feature type="transmembrane region" description="Helical" evidence="3">
    <location>
        <begin position="35"/>
        <end position="59"/>
    </location>
</feature>
<dbReference type="Gene3D" id="3.40.50.720">
    <property type="entry name" value="NAD(P)-binding Rossmann-like Domain"/>
    <property type="match status" value="1"/>
</dbReference>
<evidence type="ECO:0000256" key="2">
    <source>
        <dbReference type="ARBA" id="ARBA00023169"/>
    </source>
</evidence>
<evidence type="ECO:0000256" key="3">
    <source>
        <dbReference type="SAM" id="Phobius"/>
    </source>
</evidence>
<dbReference type="InterPro" id="IPR003362">
    <property type="entry name" value="Bact_transf"/>
</dbReference>
<dbReference type="GO" id="GO:0000271">
    <property type="term" value="P:polysaccharide biosynthetic process"/>
    <property type="evidence" value="ECO:0007669"/>
    <property type="project" value="UniProtKB-KW"/>
</dbReference>
<evidence type="ECO:0000313" key="5">
    <source>
        <dbReference type="EMBL" id="ATQ67984.1"/>
    </source>
</evidence>
<keyword evidence="5" id="KW-0808">Transferase</keyword>
<dbReference type="KEGG" id="mtw:CQW49_08840"/>
<keyword evidence="2" id="KW-0270">Exopolysaccharide synthesis</keyword>
<keyword evidence="6" id="KW-1185">Reference proteome</keyword>
<dbReference type="PANTHER" id="PTHR30576:SF8">
    <property type="entry name" value="UNDECAPRENYL-PHOSPHATE GALACTOSE PHOSPHOTRANSFERASE"/>
    <property type="match status" value="1"/>
</dbReference>